<dbReference type="RefSeq" id="WP_114687453.1">
    <property type="nucleotide sequence ID" value="NZ_QQNB01000002.1"/>
</dbReference>
<comment type="similarity">
    <text evidence="1 9 11">Belongs to the peptidase A8 family.</text>
</comment>
<keyword evidence="14" id="KW-1185">Reference proteome</keyword>
<evidence type="ECO:0000313" key="14">
    <source>
        <dbReference type="Proteomes" id="UP000253918"/>
    </source>
</evidence>
<dbReference type="HAMAP" id="MF_00161">
    <property type="entry name" value="LspA"/>
    <property type="match status" value="1"/>
</dbReference>
<evidence type="ECO:0000256" key="2">
    <source>
        <dbReference type="ARBA" id="ARBA00022475"/>
    </source>
</evidence>
<feature type="chain" id="PRO_5016762305" description="Lipoprotein signal peptidase" evidence="12">
    <location>
        <begin position="18"/>
        <end position="172"/>
    </location>
</feature>
<feature type="active site" evidence="9">
    <location>
        <position position="120"/>
    </location>
</feature>
<keyword evidence="3 9" id="KW-0645">Protease</keyword>
<sequence>MSRVPVAGLATAAVLFAADQAVKYAVTDVMQLNELTGEHVVTGFFNLRFVANRGVSLGMLHATSDTMRWGLVAFTAAIAAIVLVWMIRERNRGDQIALGLVLGGAIGNILDRVRFGYVVDYADLHFGEWRPFLVFNLADAAITIGVLVLLVRAIVSGGKADAESDRVENGNA</sequence>
<comment type="catalytic activity">
    <reaction evidence="9 10">
        <text>Release of signal peptides from bacterial membrane prolipoproteins. Hydrolyzes -Xaa-Yaa-Zaa-|-(S,diacylglyceryl)Cys-, in which Xaa is hydrophobic (preferably Leu), and Yaa (Ala or Ser) and Zaa (Gly or Ala) have small, neutral side chains.</text>
        <dbReference type="EC" id="3.4.23.36"/>
    </reaction>
</comment>
<dbReference type="NCBIfam" id="TIGR00077">
    <property type="entry name" value="lspA"/>
    <property type="match status" value="1"/>
</dbReference>
<dbReference type="AlphaFoldDB" id="A0A369VWD1"/>
<dbReference type="EC" id="3.4.23.36" evidence="9"/>
<evidence type="ECO:0000256" key="3">
    <source>
        <dbReference type="ARBA" id="ARBA00022670"/>
    </source>
</evidence>
<comment type="subcellular location">
    <subcellularLocation>
        <location evidence="9">Cell membrane</location>
        <topology evidence="9">Multi-pass membrane protein</topology>
    </subcellularLocation>
</comment>
<evidence type="ECO:0000256" key="8">
    <source>
        <dbReference type="ARBA" id="ARBA00023136"/>
    </source>
</evidence>
<keyword evidence="4 9" id="KW-0812">Transmembrane</keyword>
<keyword evidence="6 9" id="KW-0378">Hydrolase</keyword>
<feature type="transmembrane region" description="Helical" evidence="9">
    <location>
        <begin position="69"/>
        <end position="87"/>
    </location>
</feature>
<dbReference type="GO" id="GO:0005886">
    <property type="term" value="C:plasma membrane"/>
    <property type="evidence" value="ECO:0007669"/>
    <property type="project" value="UniProtKB-SubCell"/>
</dbReference>
<accession>A0A369VWD1</accession>
<evidence type="ECO:0000256" key="11">
    <source>
        <dbReference type="RuleBase" id="RU004181"/>
    </source>
</evidence>
<dbReference type="PRINTS" id="PR00781">
    <property type="entry name" value="LIPOSIGPTASE"/>
</dbReference>
<organism evidence="13 14">
    <name type="scientific">Sphingomonas aracearum</name>
    <dbReference type="NCBI Taxonomy" id="2283317"/>
    <lineage>
        <taxon>Bacteria</taxon>
        <taxon>Pseudomonadati</taxon>
        <taxon>Pseudomonadota</taxon>
        <taxon>Alphaproteobacteria</taxon>
        <taxon>Sphingomonadales</taxon>
        <taxon>Sphingomonadaceae</taxon>
        <taxon>Sphingomonas</taxon>
    </lineage>
</organism>
<dbReference type="PANTHER" id="PTHR33695:SF1">
    <property type="entry name" value="LIPOPROTEIN SIGNAL PEPTIDASE"/>
    <property type="match status" value="1"/>
</dbReference>
<proteinExistence type="inferred from homology"/>
<keyword evidence="5 9" id="KW-0064">Aspartyl protease</keyword>
<dbReference type="GO" id="GO:0006508">
    <property type="term" value="P:proteolysis"/>
    <property type="evidence" value="ECO:0007669"/>
    <property type="project" value="UniProtKB-KW"/>
</dbReference>
<keyword evidence="2 9" id="KW-1003">Cell membrane</keyword>
<feature type="signal peptide" evidence="12">
    <location>
        <begin position="1"/>
        <end position="17"/>
    </location>
</feature>
<reference evidence="13 14" key="1">
    <citation type="submission" date="2018-07" db="EMBL/GenBank/DDBJ databases">
        <title>a novel species of Sphingomonas isolated from the rhizosphere soil of Araceae plant.</title>
        <authorList>
            <person name="Zhiyong W."/>
            <person name="Qinglan Z."/>
            <person name="Zhiwei F."/>
            <person name="Ding X."/>
            <person name="Gejiao W."/>
            <person name="Shixue Z."/>
        </authorList>
    </citation>
    <scope>NUCLEOTIDE SEQUENCE [LARGE SCALE GENOMIC DNA]</scope>
    <source>
        <strain evidence="13 14">WZY 27</strain>
    </source>
</reference>
<feature type="transmembrane region" description="Helical" evidence="9">
    <location>
        <begin position="96"/>
        <end position="113"/>
    </location>
</feature>
<dbReference type="GO" id="GO:0004190">
    <property type="term" value="F:aspartic-type endopeptidase activity"/>
    <property type="evidence" value="ECO:0007669"/>
    <property type="project" value="UniProtKB-UniRule"/>
</dbReference>
<evidence type="ECO:0000256" key="4">
    <source>
        <dbReference type="ARBA" id="ARBA00022692"/>
    </source>
</evidence>
<dbReference type="UniPathway" id="UPA00665"/>
<evidence type="ECO:0000313" key="13">
    <source>
        <dbReference type="EMBL" id="RDE05382.1"/>
    </source>
</evidence>
<comment type="pathway">
    <text evidence="9">Protein modification; lipoprotein biosynthesis (signal peptide cleavage).</text>
</comment>
<evidence type="ECO:0000256" key="10">
    <source>
        <dbReference type="RuleBase" id="RU000594"/>
    </source>
</evidence>
<dbReference type="EMBL" id="QQNB01000002">
    <property type="protein sequence ID" value="RDE05382.1"/>
    <property type="molecule type" value="Genomic_DNA"/>
</dbReference>
<evidence type="ECO:0000256" key="7">
    <source>
        <dbReference type="ARBA" id="ARBA00022989"/>
    </source>
</evidence>
<evidence type="ECO:0000256" key="12">
    <source>
        <dbReference type="SAM" id="SignalP"/>
    </source>
</evidence>
<feature type="transmembrane region" description="Helical" evidence="9">
    <location>
        <begin position="133"/>
        <end position="155"/>
    </location>
</feature>
<dbReference type="InterPro" id="IPR001872">
    <property type="entry name" value="Peptidase_A8"/>
</dbReference>
<keyword evidence="12" id="KW-0732">Signal</keyword>
<dbReference type="PANTHER" id="PTHR33695">
    <property type="entry name" value="LIPOPROTEIN SIGNAL PEPTIDASE"/>
    <property type="match status" value="1"/>
</dbReference>
<dbReference type="PROSITE" id="PS00855">
    <property type="entry name" value="SPASE_II"/>
    <property type="match status" value="1"/>
</dbReference>
<keyword evidence="7 9" id="KW-1133">Transmembrane helix</keyword>
<comment type="caution">
    <text evidence="9">Lacks conserved residue(s) required for the propagation of feature annotation.</text>
</comment>
<comment type="function">
    <text evidence="9 10">This protein specifically catalyzes the removal of signal peptides from prolipoproteins.</text>
</comment>
<evidence type="ECO:0000256" key="9">
    <source>
        <dbReference type="HAMAP-Rule" id="MF_00161"/>
    </source>
</evidence>
<dbReference type="OrthoDB" id="9810259at2"/>
<keyword evidence="8 9" id="KW-0472">Membrane</keyword>
<dbReference type="Proteomes" id="UP000253918">
    <property type="component" value="Unassembled WGS sequence"/>
</dbReference>
<gene>
    <name evidence="9 13" type="primary">lspA</name>
    <name evidence="13" type="ORF">DVW87_08980</name>
</gene>
<protein>
    <recommendedName>
        <fullName evidence="9">Lipoprotein signal peptidase</fullName>
        <ecNumber evidence="9">3.4.23.36</ecNumber>
    </recommendedName>
    <alternativeName>
        <fullName evidence="9">Prolipoprotein signal peptidase</fullName>
    </alternativeName>
    <alternativeName>
        <fullName evidence="9">Signal peptidase II</fullName>
        <shortName evidence="9">SPase II</shortName>
    </alternativeName>
</protein>
<evidence type="ECO:0000256" key="5">
    <source>
        <dbReference type="ARBA" id="ARBA00022750"/>
    </source>
</evidence>
<feature type="active site" evidence="9">
    <location>
        <position position="139"/>
    </location>
</feature>
<name>A0A369VWD1_9SPHN</name>
<comment type="caution">
    <text evidence="13">The sequence shown here is derived from an EMBL/GenBank/DDBJ whole genome shotgun (WGS) entry which is preliminary data.</text>
</comment>
<evidence type="ECO:0000256" key="1">
    <source>
        <dbReference type="ARBA" id="ARBA00006139"/>
    </source>
</evidence>
<dbReference type="Pfam" id="PF01252">
    <property type="entry name" value="Peptidase_A8"/>
    <property type="match status" value="1"/>
</dbReference>
<evidence type="ECO:0000256" key="6">
    <source>
        <dbReference type="ARBA" id="ARBA00022801"/>
    </source>
</evidence>